<keyword evidence="1" id="KW-0732">Signal</keyword>
<dbReference type="InterPro" id="IPR011050">
    <property type="entry name" value="Pectin_lyase_fold/virulence"/>
</dbReference>
<gene>
    <name evidence="2" type="ORF">HGP29_06560</name>
</gene>
<organism evidence="2 3">
    <name type="scientific">Flammeovirga agarivorans</name>
    <dbReference type="NCBI Taxonomy" id="2726742"/>
    <lineage>
        <taxon>Bacteria</taxon>
        <taxon>Pseudomonadati</taxon>
        <taxon>Bacteroidota</taxon>
        <taxon>Cytophagia</taxon>
        <taxon>Cytophagales</taxon>
        <taxon>Flammeovirgaceae</taxon>
        <taxon>Flammeovirga</taxon>
    </lineage>
</organism>
<comment type="caution">
    <text evidence="2">The sequence shown here is derived from an EMBL/GenBank/DDBJ whole genome shotgun (WGS) entry which is preliminary data.</text>
</comment>
<dbReference type="AlphaFoldDB" id="A0A7X8XV39"/>
<name>A0A7X8XV39_9BACT</name>
<feature type="signal peptide" evidence="1">
    <location>
        <begin position="1"/>
        <end position="19"/>
    </location>
</feature>
<proteinExistence type="predicted"/>
<sequence>MSKFLSIIILLSFCLPSFAQTQFEPLVSSYNSVKDWQNKDNWKAITKTASTLGYPSQRDIITIPTSSNLNTFYINFDLDKISTQMSFNYRKALKFDLGHNGRATFIFYQQTPSGITFNVSGALNVVGDLTLSGSQTTMLVDGQVATSGNLNFTSSAFKLTIGENGHVLVNKSFNATNGGTSTIHNYGNFHILGNFNSSQGDSYYVYKNATLNIDGALITTGGGGSDYYIYGDLSVEEDYTRIGGDEMTIYEDGFVRINGNVFSQNGGGGVFFISGDLYVQQSMTLRGGEKITIDDNGLFELRGDLYLSCSNALTVHYKGQFIFPDESQCIILDDQCYESSSNLKLCERIEAADLPIELSYFYGTQEEDGNLLQWQTLTEINCSHYNIEYSDDNRNWTFIGRVQGQGNVNTTTNYSYLDSTAAGDYYRLVQFDFDGKSTVYGPVIFNDPNEQLNVSLYPNIVSAGSTITIVVDGSTANDAVIATLISSNGQVIKEKVLSVNIEGGYVTSFKIPEIKSKGLSFIKVFNSKNNIFFKVLIQ</sequence>
<dbReference type="Gene3D" id="2.60.120.260">
    <property type="entry name" value="Galactose-binding domain-like"/>
    <property type="match status" value="1"/>
</dbReference>
<dbReference type="EMBL" id="JABAIL010000002">
    <property type="protein sequence ID" value="NLR90859.1"/>
    <property type="molecule type" value="Genomic_DNA"/>
</dbReference>
<evidence type="ECO:0000256" key="1">
    <source>
        <dbReference type="SAM" id="SignalP"/>
    </source>
</evidence>
<evidence type="ECO:0000313" key="2">
    <source>
        <dbReference type="EMBL" id="NLR90859.1"/>
    </source>
</evidence>
<dbReference type="SUPFAM" id="SSF51126">
    <property type="entry name" value="Pectin lyase-like"/>
    <property type="match status" value="1"/>
</dbReference>
<feature type="chain" id="PRO_5030547329" evidence="1">
    <location>
        <begin position="20"/>
        <end position="538"/>
    </location>
</feature>
<dbReference type="Proteomes" id="UP000585050">
    <property type="component" value="Unassembled WGS sequence"/>
</dbReference>
<protein>
    <submittedName>
        <fullName evidence="2">Uncharacterized protein</fullName>
    </submittedName>
</protein>
<evidence type="ECO:0000313" key="3">
    <source>
        <dbReference type="Proteomes" id="UP000585050"/>
    </source>
</evidence>
<keyword evidence="3" id="KW-1185">Reference proteome</keyword>
<accession>A0A7X8XV39</accession>
<dbReference type="RefSeq" id="WP_168881573.1">
    <property type="nucleotide sequence ID" value="NZ_JABAIL010000002.1"/>
</dbReference>
<reference evidence="2 3" key="1">
    <citation type="submission" date="2020-04" db="EMBL/GenBank/DDBJ databases">
        <title>Flammeovirga sp. SR4, a novel species isolated from seawater.</title>
        <authorList>
            <person name="Wang X."/>
        </authorList>
    </citation>
    <scope>NUCLEOTIDE SEQUENCE [LARGE SCALE GENOMIC DNA]</scope>
    <source>
        <strain evidence="2 3">SR4</strain>
    </source>
</reference>